<dbReference type="HOGENOM" id="CLU_2254367_0_0_1"/>
<sequence length="104" mass="11753">MVCSTMSMLAFLNHASNEFKSTKFAVMLCCFLLLRSSFCSPLCSLREGYCVVIFCSFLAMLPCLSANFHQLTFCDLILLFVLYSVEEEAHEEAEEEAPKDEAEI</sequence>
<dbReference type="Proteomes" id="UP000007306">
    <property type="component" value="Chromosome 8"/>
</dbReference>
<keyword evidence="2" id="KW-1185">Reference proteome</keyword>
<proteinExistence type="predicted"/>
<dbReference type="AlphaFoldDB" id="I1QFC6"/>
<name>I1QFC6_ORYGL</name>
<dbReference type="Gramene" id="ORGLA08G0012700.1">
    <property type="protein sequence ID" value="ORGLA08G0012700.1"/>
    <property type="gene ID" value="ORGLA08G0012700"/>
</dbReference>
<dbReference type="EnsemblPlants" id="ORGLA08G0012700.1">
    <property type="protein sequence ID" value="ORGLA08G0012700.1"/>
    <property type="gene ID" value="ORGLA08G0012700"/>
</dbReference>
<accession>I1QFC6</accession>
<evidence type="ECO:0000313" key="1">
    <source>
        <dbReference type="EnsemblPlants" id="ORGLA08G0012700.1"/>
    </source>
</evidence>
<reference evidence="1" key="1">
    <citation type="submission" date="2015-06" db="UniProtKB">
        <authorList>
            <consortium name="EnsemblPlants"/>
        </authorList>
    </citation>
    <scope>IDENTIFICATION</scope>
</reference>
<protein>
    <submittedName>
        <fullName evidence="1">Uncharacterized protein</fullName>
    </submittedName>
</protein>
<reference evidence="1 2" key="2">
    <citation type="submission" date="2018-04" db="EMBL/GenBank/DDBJ databases">
        <title>OglaRS2 (Oryza glaberrima Reference Sequence Version 2).</title>
        <authorList>
            <person name="Zhang J."/>
            <person name="Kudrna D."/>
            <person name="Lee S."/>
            <person name="Talag J."/>
            <person name="Rajasekar S."/>
            <person name="Wing R.A."/>
        </authorList>
    </citation>
    <scope>NUCLEOTIDE SEQUENCE [LARGE SCALE GENOMIC DNA]</scope>
    <source>
        <strain evidence="1 2">cv. IRGC 96717</strain>
    </source>
</reference>
<organism evidence="1 2">
    <name type="scientific">Oryza glaberrima</name>
    <name type="common">African rice</name>
    <dbReference type="NCBI Taxonomy" id="4538"/>
    <lineage>
        <taxon>Eukaryota</taxon>
        <taxon>Viridiplantae</taxon>
        <taxon>Streptophyta</taxon>
        <taxon>Embryophyta</taxon>
        <taxon>Tracheophyta</taxon>
        <taxon>Spermatophyta</taxon>
        <taxon>Magnoliopsida</taxon>
        <taxon>Liliopsida</taxon>
        <taxon>Poales</taxon>
        <taxon>Poaceae</taxon>
        <taxon>BOP clade</taxon>
        <taxon>Oryzoideae</taxon>
        <taxon>Oryzeae</taxon>
        <taxon>Oryzinae</taxon>
        <taxon>Oryza</taxon>
    </lineage>
</organism>
<evidence type="ECO:0000313" key="2">
    <source>
        <dbReference type="Proteomes" id="UP000007306"/>
    </source>
</evidence>